<dbReference type="Pfam" id="PF09851">
    <property type="entry name" value="SHOCT"/>
    <property type="match status" value="1"/>
</dbReference>
<accession>A0A5N5E164</accession>
<dbReference type="Proteomes" id="UP000325576">
    <property type="component" value="Unassembled WGS sequence"/>
</dbReference>
<protein>
    <recommendedName>
        <fullName evidence="1">SHOCT domain-containing protein</fullName>
    </recommendedName>
</protein>
<dbReference type="AlphaFoldDB" id="A0A5N5E164"/>
<evidence type="ECO:0000313" key="3">
    <source>
        <dbReference type="Proteomes" id="UP000325576"/>
    </source>
</evidence>
<dbReference type="InterPro" id="IPR018649">
    <property type="entry name" value="SHOCT"/>
</dbReference>
<organism evidence="2 3">
    <name type="scientific">Rhodococcus erythropolis</name>
    <name type="common">Arthrobacter picolinophilus</name>
    <dbReference type="NCBI Taxonomy" id="1833"/>
    <lineage>
        <taxon>Bacteria</taxon>
        <taxon>Bacillati</taxon>
        <taxon>Actinomycetota</taxon>
        <taxon>Actinomycetes</taxon>
        <taxon>Mycobacteriales</taxon>
        <taxon>Nocardiaceae</taxon>
        <taxon>Rhodococcus</taxon>
        <taxon>Rhodococcus erythropolis group</taxon>
    </lineage>
</organism>
<evidence type="ECO:0000313" key="2">
    <source>
        <dbReference type="EMBL" id="KAB2584139.1"/>
    </source>
</evidence>
<comment type="caution">
    <text evidence="2">The sequence shown here is derived from an EMBL/GenBank/DDBJ whole genome shotgun (WGS) entry which is preliminary data.</text>
</comment>
<gene>
    <name evidence="2" type="ORF">BS297_17095</name>
</gene>
<proteinExistence type="predicted"/>
<feature type="domain" description="SHOCT" evidence="1">
    <location>
        <begin position="8"/>
        <end position="35"/>
    </location>
</feature>
<name>A0A5N5E164_RHOER</name>
<evidence type="ECO:0000259" key="1">
    <source>
        <dbReference type="Pfam" id="PF09851"/>
    </source>
</evidence>
<dbReference type="EMBL" id="MRBO01000469">
    <property type="protein sequence ID" value="KAB2584139.1"/>
    <property type="molecule type" value="Genomic_DNA"/>
</dbReference>
<reference evidence="2 3" key="1">
    <citation type="journal article" date="2017" name="Poromechanics V (2013)">
        <title>Genomic Characterization of the Arsenic-Tolerant Actinobacterium, &lt;i&gt;Rhodococcus erythropolis&lt;/i&gt; S43.</title>
        <authorList>
            <person name="Retamal-Morales G."/>
            <person name="Mehnert M."/>
            <person name="Schwabe R."/>
            <person name="Tischler D."/>
            <person name="Schloemann M."/>
            <person name="Levican G.J."/>
        </authorList>
    </citation>
    <scope>NUCLEOTIDE SEQUENCE [LARGE SCALE GENOMIC DNA]</scope>
    <source>
        <strain evidence="2 3">S43</strain>
    </source>
</reference>
<sequence>MSSDLIADELRKLAELRKEGILTDPEFQEQKAKLLAR</sequence>